<dbReference type="FunFam" id="1.10.150.20:FF:000002">
    <property type="entry name" value="DNA polymerase I"/>
    <property type="match status" value="1"/>
</dbReference>
<sequence length="1332" mass="149940">MDSYPCSTLTAGPLSVAAQTVMAALRAQYAGRIHKSRHINSLSEELRLFQNQEHCSRPSELHIQSNISWEKPYHTSRPKMEKAIQSPNTNPTEEPSYYPESQWSLIREEKEKQCLNHSPKLQLSNVADLSPFHSNINTLNRQKTDQLNLRLSDYSNGTSLLVLSADRKGTVAENNIPETDSHRKKTFLRTTFAYCGDPQLGTTTVVSQEQKHQEISSKTGKIQVMHPTKKESKAKRVTHSPPCKRWRSGHVQMPVVSCFKDFVEEEDNGLERAPAEQNCDESSGEKEVWYSEEKRNESTEIVCEEWDHLYNIGISEMVRFNLHWSEDLSEECCDEGLVCANGQKEHLTSLQPVLLPSHVNDIIELRLNREPVKISSDFAESSTLDQFRNKENHLQLSIQNADAKEDTMSMQTALHSTNEPDQDTVLKEGGSADMSKETEESGPEESEASSHKTDLPIPQPEERNVHIEADVSIEPDCRAAPVVTEMHPKPQDLSQVDIRSSGMEGVAKTVLMSKKPGKWIPPQPSQGHSKIILSQETFSKQTTGMPEFSSPLQKSSPSQHNDLLISYQRQQSKSTKQFQNPLKSVQSLKERPVQTPTTQLELINKKEPRVDSRCDISKPSREKCSASEMNSHQRASEGDKKGDGTPASSKLTLALTCDSRVCDASRLSPEEKMGVLEEAGRARALVVTMVYQDGTTQLDPEQKATPAVCGLLVLLKKSLDALDLEQTETTEERLLFLRLEQRPVWAQQDPQHNQDLFTKEVLLQMVCGTQSLVCFKAKDLLRTALRHFNRDLSWKQGKKLILFVNILAGCQVLDPQIAAWLLDPADSACCFQDLLIKHCTRPANHTSAQPALGHSKVTQTISSLSLLHRLMVELRNKLQTQGLWQLYFCMEQKMIPVLAAMESHRIHVDKAALKKTSEMLGTKVKQLEQEAHQAAGQQFLVSSSAQLRLVLFEKLRLHKRCENKKLPKTVLKQQQSTSEAALLQLQDLHPLPKIILEYRQAHKIKSTFVDGILSCVTKSFISSTWNQTSTVSGRLSAKHPNFQALPKQPIQITKKQSVEGKESELVTVHPRTMFIPREGWSFLSADFCQVELRLLAHLSSDPELLRIFQNPEADVFTMLASQWKGVSKDTVSSEDREHAKRIVYSVVYGAGRERLSGILGVSSEEASRFQDTFLQTYREVQTFIQHTVQYCHKHGYVKSIMGRRRSLPHVHSTDWGIRNQAERQAVNFVVQGSSAADLCKMAMIQICSHVSSSATLTARLVAQIHDELLFEVEDSQVEDFAVLVKKTMESLQHIDCLGVRLTVPLKVSVSKGRSWGSMCELSFPRAATHTSP</sequence>
<gene>
    <name evidence="13" type="primary">POLN</name>
    <name evidence="13" type="ORF">AMEX_G11360</name>
</gene>
<dbReference type="GO" id="GO:0006261">
    <property type="term" value="P:DNA-templated DNA replication"/>
    <property type="evidence" value="ECO:0007669"/>
    <property type="project" value="InterPro"/>
</dbReference>
<evidence type="ECO:0000256" key="7">
    <source>
        <dbReference type="ARBA" id="ARBA00022932"/>
    </source>
</evidence>
<dbReference type="SMART" id="SM00482">
    <property type="entry name" value="POLAc"/>
    <property type="match status" value="1"/>
</dbReference>
<feature type="region of interest" description="Disordered" evidence="11">
    <location>
        <begin position="403"/>
        <end position="462"/>
    </location>
</feature>
<keyword evidence="4" id="KW-0548">Nucleotidyltransferase</keyword>
<keyword evidence="6" id="KW-0227">DNA damage</keyword>
<dbReference type="InterPro" id="IPR001098">
    <property type="entry name" value="DNA-dir_DNA_pol_A_palm_dom"/>
</dbReference>
<dbReference type="GO" id="GO:0003677">
    <property type="term" value="F:DNA binding"/>
    <property type="evidence" value="ECO:0007669"/>
    <property type="project" value="UniProtKB-KW"/>
</dbReference>
<feature type="region of interest" description="Disordered" evidence="11">
    <location>
        <begin position="72"/>
        <end position="97"/>
    </location>
</feature>
<feature type="compositionally biased region" description="Polar residues" evidence="11">
    <location>
        <begin position="85"/>
        <end position="97"/>
    </location>
</feature>
<dbReference type="FunFam" id="1.20.1060.10:FF:000001">
    <property type="entry name" value="DNA polymerase I"/>
    <property type="match status" value="1"/>
</dbReference>
<keyword evidence="3" id="KW-0808">Transferase</keyword>
<name>A0A8T2LY40_ASTMX</name>
<feature type="compositionally biased region" description="Basic and acidic residues" evidence="11">
    <location>
        <begin position="634"/>
        <end position="643"/>
    </location>
</feature>
<evidence type="ECO:0000256" key="9">
    <source>
        <dbReference type="ARBA" id="ARBA00023204"/>
    </source>
</evidence>
<dbReference type="PANTHER" id="PTHR10133:SF27">
    <property type="entry name" value="DNA POLYMERASE NU"/>
    <property type="match status" value="1"/>
</dbReference>
<evidence type="ECO:0000256" key="5">
    <source>
        <dbReference type="ARBA" id="ARBA00022705"/>
    </source>
</evidence>
<dbReference type="Gene3D" id="1.10.150.20">
    <property type="entry name" value="5' to 3' exonuclease, C-terminal subdomain"/>
    <property type="match status" value="1"/>
</dbReference>
<accession>A0A8T2LY40</accession>
<feature type="compositionally biased region" description="Polar residues" evidence="11">
    <location>
        <begin position="408"/>
        <end position="419"/>
    </location>
</feature>
<dbReference type="SUPFAM" id="SSF56672">
    <property type="entry name" value="DNA/RNA polymerases"/>
    <property type="match status" value="1"/>
</dbReference>
<evidence type="ECO:0000256" key="1">
    <source>
        <dbReference type="ARBA" id="ARBA00007705"/>
    </source>
</evidence>
<proteinExistence type="inferred from homology"/>
<dbReference type="Pfam" id="PF18049">
    <property type="entry name" value="DNA_pol_P_Exo"/>
    <property type="match status" value="1"/>
</dbReference>
<protein>
    <recommendedName>
        <fullName evidence="2">DNA-directed DNA polymerase</fullName>
        <ecNumber evidence="2">2.7.7.7</ecNumber>
    </recommendedName>
</protein>
<evidence type="ECO:0000256" key="11">
    <source>
        <dbReference type="SAM" id="MobiDB-lite"/>
    </source>
</evidence>
<comment type="catalytic activity">
    <reaction evidence="10">
        <text>DNA(n) + a 2'-deoxyribonucleoside 5'-triphosphate = DNA(n+1) + diphosphate</text>
        <dbReference type="Rhea" id="RHEA:22508"/>
        <dbReference type="Rhea" id="RHEA-COMP:17339"/>
        <dbReference type="Rhea" id="RHEA-COMP:17340"/>
        <dbReference type="ChEBI" id="CHEBI:33019"/>
        <dbReference type="ChEBI" id="CHEBI:61560"/>
        <dbReference type="ChEBI" id="CHEBI:173112"/>
        <dbReference type="EC" id="2.7.7.7"/>
    </reaction>
</comment>
<feature type="region of interest" description="Disordered" evidence="11">
    <location>
        <begin position="540"/>
        <end position="647"/>
    </location>
</feature>
<dbReference type="PRINTS" id="PR00868">
    <property type="entry name" value="DNAPOLI"/>
</dbReference>
<evidence type="ECO:0000256" key="6">
    <source>
        <dbReference type="ARBA" id="ARBA00022763"/>
    </source>
</evidence>
<keyword evidence="7" id="KW-0239">DNA-directed DNA polymerase</keyword>
<dbReference type="Proteomes" id="UP000752171">
    <property type="component" value="Unassembled WGS sequence"/>
</dbReference>
<feature type="compositionally biased region" description="Basic and acidic residues" evidence="11">
    <location>
        <begin position="603"/>
        <end position="625"/>
    </location>
</feature>
<dbReference type="InterPro" id="IPR036397">
    <property type="entry name" value="RNaseH_sf"/>
</dbReference>
<evidence type="ECO:0000313" key="14">
    <source>
        <dbReference type="Proteomes" id="UP000752171"/>
    </source>
</evidence>
<evidence type="ECO:0000259" key="12">
    <source>
        <dbReference type="SMART" id="SM00482"/>
    </source>
</evidence>
<organism evidence="13 14">
    <name type="scientific">Astyanax mexicanus</name>
    <name type="common">Blind cave fish</name>
    <name type="synonym">Astyanax fasciatus mexicanus</name>
    <dbReference type="NCBI Taxonomy" id="7994"/>
    <lineage>
        <taxon>Eukaryota</taxon>
        <taxon>Metazoa</taxon>
        <taxon>Chordata</taxon>
        <taxon>Craniata</taxon>
        <taxon>Vertebrata</taxon>
        <taxon>Euteleostomi</taxon>
        <taxon>Actinopterygii</taxon>
        <taxon>Neopterygii</taxon>
        <taxon>Teleostei</taxon>
        <taxon>Ostariophysi</taxon>
        <taxon>Characiformes</taxon>
        <taxon>Characoidei</taxon>
        <taxon>Acestrorhamphidae</taxon>
        <taxon>Acestrorhamphinae</taxon>
        <taxon>Astyanax</taxon>
    </lineage>
</organism>
<evidence type="ECO:0000256" key="3">
    <source>
        <dbReference type="ARBA" id="ARBA00022679"/>
    </source>
</evidence>
<dbReference type="Gene3D" id="3.30.70.370">
    <property type="match status" value="1"/>
</dbReference>
<dbReference type="Gene3D" id="3.30.420.10">
    <property type="entry name" value="Ribonuclease H-like superfamily/Ribonuclease H"/>
    <property type="match status" value="1"/>
</dbReference>
<evidence type="ECO:0000256" key="8">
    <source>
        <dbReference type="ARBA" id="ARBA00023125"/>
    </source>
</evidence>
<feature type="compositionally biased region" description="Polar residues" evidence="11">
    <location>
        <begin position="540"/>
        <end position="587"/>
    </location>
</feature>
<dbReference type="InterPro" id="IPR040940">
    <property type="entry name" value="DNA_pol_P_Exo"/>
</dbReference>
<comment type="similarity">
    <text evidence="1">Belongs to the DNA polymerase type-A family.</text>
</comment>
<dbReference type="PANTHER" id="PTHR10133">
    <property type="entry name" value="DNA POLYMERASE I"/>
    <property type="match status" value="1"/>
</dbReference>
<dbReference type="Pfam" id="PF00476">
    <property type="entry name" value="DNA_pol_A"/>
    <property type="match status" value="1"/>
</dbReference>
<feature type="compositionally biased region" description="Basic and acidic residues" evidence="11">
    <location>
        <begin position="448"/>
        <end position="462"/>
    </location>
</feature>
<evidence type="ECO:0000256" key="4">
    <source>
        <dbReference type="ARBA" id="ARBA00022695"/>
    </source>
</evidence>
<dbReference type="GO" id="GO:0006302">
    <property type="term" value="P:double-strand break repair"/>
    <property type="evidence" value="ECO:0007669"/>
    <property type="project" value="TreeGrafter"/>
</dbReference>
<dbReference type="EC" id="2.7.7.7" evidence="2"/>
<comment type="caution">
    <text evidence="13">The sequence shown here is derived from an EMBL/GenBank/DDBJ whole genome shotgun (WGS) entry which is preliminary data.</text>
</comment>
<dbReference type="InterPro" id="IPR002298">
    <property type="entry name" value="DNA_polymerase_A"/>
</dbReference>
<dbReference type="Gene3D" id="1.20.1060.10">
    <property type="entry name" value="Taq DNA Polymerase, Chain T, domain 4"/>
    <property type="match status" value="1"/>
</dbReference>
<dbReference type="EMBL" id="JAICCE010000008">
    <property type="protein sequence ID" value="KAG9274445.1"/>
    <property type="molecule type" value="Genomic_DNA"/>
</dbReference>
<evidence type="ECO:0000256" key="10">
    <source>
        <dbReference type="ARBA" id="ARBA00049244"/>
    </source>
</evidence>
<feature type="region of interest" description="Disordered" evidence="11">
    <location>
        <begin position="211"/>
        <end position="243"/>
    </location>
</feature>
<dbReference type="InterPro" id="IPR043502">
    <property type="entry name" value="DNA/RNA_pol_sf"/>
</dbReference>
<dbReference type="GO" id="GO:0003887">
    <property type="term" value="F:DNA-directed DNA polymerase activity"/>
    <property type="evidence" value="ECO:0007669"/>
    <property type="project" value="UniProtKB-KW"/>
</dbReference>
<evidence type="ECO:0000256" key="2">
    <source>
        <dbReference type="ARBA" id="ARBA00012417"/>
    </source>
</evidence>
<keyword evidence="5" id="KW-0235">DNA replication</keyword>
<keyword evidence="9" id="KW-0234">DNA repair</keyword>
<feature type="domain" description="DNA-directed DNA polymerase family A palm" evidence="12">
    <location>
        <begin position="1071"/>
        <end position="1276"/>
    </location>
</feature>
<dbReference type="CDD" id="cd08638">
    <property type="entry name" value="DNA_pol_A_theta"/>
    <property type="match status" value="1"/>
</dbReference>
<keyword evidence="8" id="KW-0238">DNA-binding</keyword>
<feature type="compositionally biased region" description="Basic residues" evidence="11">
    <location>
        <begin position="232"/>
        <end position="243"/>
    </location>
</feature>
<reference evidence="13 14" key="1">
    <citation type="submission" date="2021-07" db="EMBL/GenBank/DDBJ databases">
        <authorList>
            <person name="Imarazene B."/>
            <person name="Zahm M."/>
            <person name="Klopp C."/>
            <person name="Cabau C."/>
            <person name="Beille S."/>
            <person name="Jouanno E."/>
            <person name="Castinel A."/>
            <person name="Lluch J."/>
            <person name="Gil L."/>
            <person name="Kuchtly C."/>
            <person name="Lopez Roques C."/>
            <person name="Donnadieu C."/>
            <person name="Parrinello H."/>
            <person name="Journot L."/>
            <person name="Du K."/>
            <person name="Schartl M."/>
            <person name="Retaux S."/>
            <person name="Guiguen Y."/>
        </authorList>
    </citation>
    <scope>NUCLEOTIDE SEQUENCE [LARGE SCALE GENOMIC DNA]</scope>
    <source>
        <strain evidence="13">Pach_M1</strain>
        <tissue evidence="13">Testis</tissue>
    </source>
</reference>
<evidence type="ECO:0000313" key="13">
    <source>
        <dbReference type="EMBL" id="KAG9274445.1"/>
    </source>
</evidence>